<dbReference type="Gene3D" id="3.30.420.10">
    <property type="entry name" value="Ribonuclease H-like superfamily/Ribonuclease H"/>
    <property type="match status" value="2"/>
</dbReference>
<dbReference type="EC" id="2.7.7.49" evidence="1"/>
<dbReference type="Gene3D" id="3.10.10.10">
    <property type="entry name" value="HIV Type 1 Reverse Transcriptase, subunit A, domain 1"/>
    <property type="match status" value="1"/>
</dbReference>
<dbReference type="GO" id="GO:0015074">
    <property type="term" value="P:DNA integration"/>
    <property type="evidence" value="ECO:0007669"/>
    <property type="project" value="InterPro"/>
</dbReference>
<dbReference type="CDD" id="cd01647">
    <property type="entry name" value="RT_LTR"/>
    <property type="match status" value="1"/>
</dbReference>
<evidence type="ECO:0000256" key="5">
    <source>
        <dbReference type="ARBA" id="ARBA00022759"/>
    </source>
</evidence>
<dbReference type="InterPro" id="IPR050951">
    <property type="entry name" value="Retrovirus_Pol_polyprotein"/>
</dbReference>
<dbReference type="PROSITE" id="PS50994">
    <property type="entry name" value="INTEGRASE"/>
    <property type="match status" value="1"/>
</dbReference>
<feature type="region of interest" description="Disordered" evidence="8">
    <location>
        <begin position="1030"/>
        <end position="1217"/>
    </location>
</feature>
<proteinExistence type="predicted"/>
<keyword evidence="4" id="KW-0540">Nuclease</keyword>
<keyword evidence="12" id="KW-1185">Reference proteome</keyword>
<evidence type="ECO:0000256" key="4">
    <source>
        <dbReference type="ARBA" id="ARBA00022722"/>
    </source>
</evidence>
<dbReference type="InterPro" id="IPR000477">
    <property type="entry name" value="RT_dom"/>
</dbReference>
<evidence type="ECO:0000256" key="7">
    <source>
        <dbReference type="ARBA" id="ARBA00022918"/>
    </source>
</evidence>
<keyword evidence="3" id="KW-0548">Nucleotidyltransferase</keyword>
<evidence type="ECO:0000313" key="12">
    <source>
        <dbReference type="Proteomes" id="UP000887159"/>
    </source>
</evidence>
<keyword evidence="7" id="KW-0695">RNA-directed DNA polymerase</keyword>
<dbReference type="EMBL" id="BMAU01021383">
    <property type="protein sequence ID" value="GFY28163.1"/>
    <property type="molecule type" value="Genomic_DNA"/>
</dbReference>
<dbReference type="SUPFAM" id="SSF50630">
    <property type="entry name" value="Acid proteases"/>
    <property type="match status" value="1"/>
</dbReference>
<sequence>MTPVELPYVPILLNETFITALWDTGAEKSFISEEVYRNYFSYRPRQKTKDRVVTAQGAPCNHLGRVELQIRIREFQKPWEFHILDNMQYQCILGIDFMKASRLTLDFDQKSLIIPDHLIKQTPKEEKLVDIDLTESKLNDEQQRQLKALFNNFKGLFSDQPGLTHVVYHEIDTGDKGPVVSRPYKYDRVKQGIIDYHIDKMLRDGTICPINSPYASPVVLTRKNNDLPPDSPEAYRFAIDYRKLNAITKYPRYPLPVIDDLLTNIPHTNVMSTLDLRSGYFQLAISPKDIEKTAFITRNGTFAFLRMPFGLSGAAPNFQRAIDIILQPVIGRFVSVYMDDVIITSPSFKDHLDNLTQVFTLLRDAGLTLNKEKCHFARDKLKYLGLIISKEGIETDNKKIRAITEMKPPKNNREVSKFLGMTGWYQKFIPRYADICEPLYQLKKKGAKFNWSGEAQDSFDLIKRTLTEAPILQLPNFSEQFNLFTDASGVGIGAVLQQNQKPIAFASRTLNKAERNYTVTERECLAVIWALNKFKTYFGPLPVKVITDHAALTKLTNGKNLSSRMIRWALKLSEFNIEWEHRPGVQNVVADLLSRNPVDSVEGSQISCAALRALAINSREQFIKEQREDPELGHIYRYLENPDDGSVNATVCESWSQDFKLINGLLFYAKYFSNLGELRVYIPGSLRKDIMKEFHDLPLAGHLGKRKTYLKLRDTCYFPFMRKYIFEYVSTCDRCQKFNYKNALPAGRLTPIVSKYPNEIVTLDLVGPYPASRPERYKFILVITDHFSKWCELIPLRKASAQTIANAFFNNYIARYGAPISLISDNGPQFISDVFEHLSHRLDIKHMKTVTYRPQSNLTERVNKNLVQMIASFVEENHENWDQFLHEFAFALRTAVNETTNKTPAELFLGRKIITPFSKLINVTEDAKYVGSNIERLFDEARRNMQKQHKSWEKHYNLRRRDVHIKVNDLVLLQTHFLSAAGKKQVGKFMPKFEGPYKVLEIKGNNLVIWKNGRNITVNIDQVRVYRPRQSDTISSDSPIETLYDEQEVSHGSNRSHQGQFKEHRKTSSQESEGCRSRQSNTTREIPRNKRKINSTASKDPAIKRSKICKKRSRQGSDHQDRKRHAPEQRQGVKRSIPSSFSSKNNKFQRNNTSSPGVKSIAGPSKLPDRRTATTTSGSRMEIRERDNQTRQTRATTRRHNEQAEKTVRSNQTNTRRPCPYYLRSRIQEKDRIHEDLNNIEINGIPGSIFRRRSLSMEAMNGDPVHRI</sequence>
<keyword evidence="2" id="KW-0808">Transferase</keyword>
<dbReference type="PROSITE" id="PS50878">
    <property type="entry name" value="RT_POL"/>
    <property type="match status" value="1"/>
</dbReference>
<accession>A0A8X6W4J0</accession>
<dbReference type="AlphaFoldDB" id="A0A8X6W4J0"/>
<dbReference type="InterPro" id="IPR012337">
    <property type="entry name" value="RNaseH-like_sf"/>
</dbReference>
<comment type="caution">
    <text evidence="11">The sequence shown here is derived from an EMBL/GenBank/DDBJ whole genome shotgun (WGS) entry which is preliminary data.</text>
</comment>
<dbReference type="InterPro" id="IPR021109">
    <property type="entry name" value="Peptidase_aspartic_dom_sf"/>
</dbReference>
<feature type="compositionally biased region" description="Basic residues" evidence="8">
    <location>
        <begin position="1104"/>
        <end position="1114"/>
    </location>
</feature>
<dbReference type="GO" id="GO:0003964">
    <property type="term" value="F:RNA-directed DNA polymerase activity"/>
    <property type="evidence" value="ECO:0007669"/>
    <property type="project" value="UniProtKB-KW"/>
</dbReference>
<evidence type="ECO:0000313" key="11">
    <source>
        <dbReference type="EMBL" id="GFY28163.1"/>
    </source>
</evidence>
<dbReference type="Gene3D" id="1.10.340.70">
    <property type="match status" value="1"/>
</dbReference>
<dbReference type="FunFam" id="3.10.20.370:FF:000001">
    <property type="entry name" value="Retrovirus-related Pol polyprotein from transposon 17.6-like protein"/>
    <property type="match status" value="1"/>
</dbReference>
<dbReference type="CDD" id="cd00303">
    <property type="entry name" value="retropepsin_like"/>
    <property type="match status" value="1"/>
</dbReference>
<dbReference type="FunFam" id="3.30.420.10:FF:000032">
    <property type="entry name" value="Retrovirus-related Pol polyprotein from transposon 297-like Protein"/>
    <property type="match status" value="1"/>
</dbReference>
<dbReference type="FunFam" id="1.10.340.70:FF:000001">
    <property type="entry name" value="Retrovirus-related Pol polyprotein from transposon gypsy-like Protein"/>
    <property type="match status" value="1"/>
</dbReference>
<dbReference type="CDD" id="cd09274">
    <property type="entry name" value="RNase_HI_RT_Ty3"/>
    <property type="match status" value="1"/>
</dbReference>
<feature type="compositionally biased region" description="Basic and acidic residues" evidence="8">
    <location>
        <begin position="1199"/>
        <end position="1208"/>
    </location>
</feature>
<evidence type="ECO:0000256" key="1">
    <source>
        <dbReference type="ARBA" id="ARBA00012493"/>
    </source>
</evidence>
<evidence type="ECO:0000256" key="8">
    <source>
        <dbReference type="SAM" id="MobiDB-lite"/>
    </source>
</evidence>
<evidence type="ECO:0000256" key="6">
    <source>
        <dbReference type="ARBA" id="ARBA00022801"/>
    </source>
</evidence>
<dbReference type="Pfam" id="PF00078">
    <property type="entry name" value="RVT_1"/>
    <property type="match status" value="1"/>
</dbReference>
<dbReference type="Pfam" id="PF17917">
    <property type="entry name" value="RT_RNaseH"/>
    <property type="match status" value="1"/>
</dbReference>
<dbReference type="PANTHER" id="PTHR37984">
    <property type="entry name" value="PROTEIN CBG26694"/>
    <property type="match status" value="1"/>
</dbReference>
<dbReference type="InterPro" id="IPR036397">
    <property type="entry name" value="RNaseH_sf"/>
</dbReference>
<dbReference type="GO" id="GO:0004519">
    <property type="term" value="F:endonuclease activity"/>
    <property type="evidence" value="ECO:0007669"/>
    <property type="project" value="UniProtKB-KW"/>
</dbReference>
<feature type="compositionally biased region" description="Basic and acidic residues" evidence="8">
    <location>
        <begin position="1060"/>
        <end position="1076"/>
    </location>
</feature>
<keyword evidence="6" id="KW-0378">Hydrolase</keyword>
<dbReference type="InterPro" id="IPR043128">
    <property type="entry name" value="Rev_trsase/Diguanyl_cyclase"/>
</dbReference>
<keyword evidence="5" id="KW-0255">Endonuclease</keyword>
<dbReference type="GO" id="GO:0003676">
    <property type="term" value="F:nucleic acid binding"/>
    <property type="evidence" value="ECO:0007669"/>
    <property type="project" value="InterPro"/>
</dbReference>
<reference evidence="11" key="1">
    <citation type="submission" date="2020-08" db="EMBL/GenBank/DDBJ databases">
        <title>Multicomponent nature underlies the extraordinary mechanical properties of spider dragline silk.</title>
        <authorList>
            <person name="Kono N."/>
            <person name="Nakamura H."/>
            <person name="Mori M."/>
            <person name="Yoshida Y."/>
            <person name="Ohtoshi R."/>
            <person name="Malay A.D."/>
            <person name="Moran D.A.P."/>
            <person name="Tomita M."/>
            <person name="Numata K."/>
            <person name="Arakawa K."/>
        </authorList>
    </citation>
    <scope>NUCLEOTIDE SEQUENCE</scope>
</reference>
<dbReference type="SUPFAM" id="SSF53098">
    <property type="entry name" value="Ribonuclease H-like"/>
    <property type="match status" value="1"/>
</dbReference>
<dbReference type="FunFam" id="3.30.70.270:FF:000020">
    <property type="entry name" value="Transposon Tf2-6 polyprotein-like Protein"/>
    <property type="match status" value="1"/>
</dbReference>
<feature type="compositionally biased region" description="Polar residues" evidence="8">
    <location>
        <begin position="1050"/>
        <end position="1059"/>
    </location>
</feature>
<dbReference type="GO" id="GO:0016787">
    <property type="term" value="F:hydrolase activity"/>
    <property type="evidence" value="ECO:0007669"/>
    <property type="project" value="UniProtKB-KW"/>
</dbReference>
<feature type="compositionally biased region" description="Polar residues" evidence="8">
    <location>
        <begin position="1137"/>
        <end position="1157"/>
    </location>
</feature>
<dbReference type="Pfam" id="PF13975">
    <property type="entry name" value="gag-asp_proteas"/>
    <property type="match status" value="1"/>
</dbReference>
<name>A0A8X6W4J0_TRICX</name>
<evidence type="ECO:0000256" key="3">
    <source>
        <dbReference type="ARBA" id="ARBA00022695"/>
    </source>
</evidence>
<dbReference type="GO" id="GO:0042575">
    <property type="term" value="C:DNA polymerase complex"/>
    <property type="evidence" value="ECO:0007669"/>
    <property type="project" value="UniProtKB-ARBA"/>
</dbReference>
<dbReference type="Pfam" id="PF17921">
    <property type="entry name" value="Integrase_H2C2"/>
    <property type="match status" value="1"/>
</dbReference>
<dbReference type="Gene3D" id="2.40.70.10">
    <property type="entry name" value="Acid Proteases"/>
    <property type="match status" value="1"/>
</dbReference>
<dbReference type="Pfam" id="PF00665">
    <property type="entry name" value="rve"/>
    <property type="match status" value="1"/>
</dbReference>
<dbReference type="InterPro" id="IPR041373">
    <property type="entry name" value="RT_RNaseH"/>
</dbReference>
<dbReference type="PANTHER" id="PTHR37984:SF5">
    <property type="entry name" value="PROTEIN NYNRIN-LIKE"/>
    <property type="match status" value="1"/>
</dbReference>
<dbReference type="Proteomes" id="UP000887159">
    <property type="component" value="Unassembled WGS sequence"/>
</dbReference>
<protein>
    <recommendedName>
        <fullName evidence="1">RNA-directed DNA polymerase</fullName>
        <ecNumber evidence="1">2.7.7.49</ecNumber>
    </recommendedName>
</protein>
<feature type="domain" description="Integrase catalytic" evidence="10">
    <location>
        <begin position="753"/>
        <end position="912"/>
    </location>
</feature>
<dbReference type="SUPFAM" id="SSF56672">
    <property type="entry name" value="DNA/RNA polymerases"/>
    <property type="match status" value="1"/>
</dbReference>
<organism evidence="11 12">
    <name type="scientific">Trichonephila clavipes</name>
    <name type="common">Golden silk orbweaver</name>
    <name type="synonym">Nephila clavipes</name>
    <dbReference type="NCBI Taxonomy" id="2585209"/>
    <lineage>
        <taxon>Eukaryota</taxon>
        <taxon>Metazoa</taxon>
        <taxon>Ecdysozoa</taxon>
        <taxon>Arthropoda</taxon>
        <taxon>Chelicerata</taxon>
        <taxon>Arachnida</taxon>
        <taxon>Araneae</taxon>
        <taxon>Araneomorphae</taxon>
        <taxon>Entelegynae</taxon>
        <taxon>Araneoidea</taxon>
        <taxon>Nephilidae</taxon>
        <taxon>Trichonephila</taxon>
    </lineage>
</organism>
<evidence type="ECO:0000259" key="10">
    <source>
        <dbReference type="PROSITE" id="PS50994"/>
    </source>
</evidence>
<dbReference type="Gene3D" id="3.30.70.270">
    <property type="match status" value="2"/>
</dbReference>
<feature type="domain" description="Reverse transcriptase" evidence="9">
    <location>
        <begin position="201"/>
        <end position="388"/>
    </location>
</feature>
<evidence type="ECO:0000256" key="2">
    <source>
        <dbReference type="ARBA" id="ARBA00022679"/>
    </source>
</evidence>
<dbReference type="InterPro" id="IPR001584">
    <property type="entry name" value="Integrase_cat-core"/>
</dbReference>
<gene>
    <name evidence="11" type="primary">POL</name>
    <name evidence="11" type="ORF">TNCV_4394971</name>
</gene>
<dbReference type="InterPro" id="IPR041588">
    <property type="entry name" value="Integrase_H2C2"/>
</dbReference>
<dbReference type="InterPro" id="IPR043502">
    <property type="entry name" value="DNA/RNA_pol_sf"/>
</dbReference>
<evidence type="ECO:0000259" key="9">
    <source>
        <dbReference type="PROSITE" id="PS50878"/>
    </source>
</evidence>